<dbReference type="RefSeq" id="WP_343976042.1">
    <property type="nucleotide sequence ID" value="NZ_BAAAJG010000008.1"/>
</dbReference>
<organism evidence="2 3">
    <name type="scientific">Pseudonocardia aurantiaca</name>
    <dbReference type="NCBI Taxonomy" id="75290"/>
    <lineage>
        <taxon>Bacteria</taxon>
        <taxon>Bacillati</taxon>
        <taxon>Actinomycetota</taxon>
        <taxon>Actinomycetes</taxon>
        <taxon>Pseudonocardiales</taxon>
        <taxon>Pseudonocardiaceae</taxon>
        <taxon>Pseudonocardia</taxon>
    </lineage>
</organism>
<reference evidence="3" key="1">
    <citation type="journal article" date="2019" name="Int. J. Syst. Evol. Microbiol.">
        <title>The Global Catalogue of Microorganisms (GCM) 10K type strain sequencing project: providing services to taxonomists for standard genome sequencing and annotation.</title>
        <authorList>
            <consortium name="The Broad Institute Genomics Platform"/>
            <consortium name="The Broad Institute Genome Sequencing Center for Infectious Disease"/>
            <person name="Wu L."/>
            <person name="Ma J."/>
        </authorList>
    </citation>
    <scope>NUCLEOTIDE SEQUENCE [LARGE SCALE GENOMIC DNA]</scope>
    <source>
        <strain evidence="3">JCM 12165</strain>
    </source>
</reference>
<evidence type="ECO:0000259" key="1">
    <source>
        <dbReference type="Pfam" id="PF01814"/>
    </source>
</evidence>
<keyword evidence="3" id="KW-1185">Reference proteome</keyword>
<protein>
    <submittedName>
        <fullName evidence="2">Hemerythrin domain-containing protein</fullName>
    </submittedName>
</protein>
<evidence type="ECO:0000313" key="2">
    <source>
        <dbReference type="EMBL" id="MFD1529807.1"/>
    </source>
</evidence>
<comment type="caution">
    <text evidence="2">The sequence shown here is derived from an EMBL/GenBank/DDBJ whole genome shotgun (WGS) entry which is preliminary data.</text>
</comment>
<dbReference type="InterPro" id="IPR012312">
    <property type="entry name" value="Hemerythrin-like"/>
</dbReference>
<sequence length="83" mass="8659">MATALAIEPSLGPTIDRLEADHVVVSGLLDRVEAAARGLGGPDDPGARTELAGALDELSAHLLTHLDVEEAALEPVLSRLERI</sequence>
<proteinExistence type="predicted"/>
<dbReference type="Gene3D" id="1.20.120.520">
    <property type="entry name" value="nmb1532 protein domain like"/>
    <property type="match status" value="1"/>
</dbReference>
<accession>A0ABW4FLB8</accession>
<feature type="domain" description="Hemerythrin-like" evidence="1">
    <location>
        <begin position="15"/>
        <end position="78"/>
    </location>
</feature>
<evidence type="ECO:0000313" key="3">
    <source>
        <dbReference type="Proteomes" id="UP001597145"/>
    </source>
</evidence>
<name>A0ABW4FLB8_9PSEU</name>
<gene>
    <name evidence="2" type="ORF">ACFSCY_10175</name>
</gene>
<dbReference type="Pfam" id="PF01814">
    <property type="entry name" value="Hemerythrin"/>
    <property type="match status" value="1"/>
</dbReference>
<dbReference type="Proteomes" id="UP001597145">
    <property type="component" value="Unassembled WGS sequence"/>
</dbReference>
<dbReference type="EMBL" id="JBHUCP010000006">
    <property type="protein sequence ID" value="MFD1529807.1"/>
    <property type="molecule type" value="Genomic_DNA"/>
</dbReference>